<sequence>MHFKEPYMTRPADGAIEAGEEEVRWHGNAGEGATRWWWQRRGRRGNVAAVAVAVTGRGGGGGAACWIVRMRLRRHRRL</sequence>
<evidence type="ECO:0000313" key="1">
    <source>
        <dbReference type="EnsemblPlants" id="OGLUM03G24860.1"/>
    </source>
</evidence>
<reference evidence="1" key="2">
    <citation type="submission" date="2018-05" db="EMBL/GenBank/DDBJ databases">
        <title>OgluRS3 (Oryza glumaepatula Reference Sequence Version 3).</title>
        <authorList>
            <person name="Zhang J."/>
            <person name="Kudrna D."/>
            <person name="Lee S."/>
            <person name="Talag J."/>
            <person name="Welchert J."/>
            <person name="Wing R.A."/>
        </authorList>
    </citation>
    <scope>NUCLEOTIDE SEQUENCE [LARGE SCALE GENOMIC DNA]</scope>
</reference>
<evidence type="ECO:0000313" key="2">
    <source>
        <dbReference type="Proteomes" id="UP000026961"/>
    </source>
</evidence>
<protein>
    <submittedName>
        <fullName evidence="1">Uncharacterized protein</fullName>
    </submittedName>
</protein>
<dbReference type="EnsemblPlants" id="OGLUM03G24860.1">
    <property type="protein sequence ID" value="OGLUM03G24860.1"/>
    <property type="gene ID" value="OGLUM03G24860"/>
</dbReference>
<proteinExistence type="predicted"/>
<accession>A0A0D9Z9V6</accession>
<keyword evidence="2" id="KW-1185">Reference proteome</keyword>
<organism evidence="1">
    <name type="scientific">Oryza glumipatula</name>
    <dbReference type="NCBI Taxonomy" id="40148"/>
    <lineage>
        <taxon>Eukaryota</taxon>
        <taxon>Viridiplantae</taxon>
        <taxon>Streptophyta</taxon>
        <taxon>Embryophyta</taxon>
        <taxon>Tracheophyta</taxon>
        <taxon>Spermatophyta</taxon>
        <taxon>Magnoliopsida</taxon>
        <taxon>Liliopsida</taxon>
        <taxon>Poales</taxon>
        <taxon>Poaceae</taxon>
        <taxon>BOP clade</taxon>
        <taxon>Oryzoideae</taxon>
        <taxon>Oryzeae</taxon>
        <taxon>Oryzinae</taxon>
        <taxon>Oryza</taxon>
    </lineage>
</organism>
<name>A0A0D9Z9V6_9ORYZ</name>
<reference evidence="1" key="1">
    <citation type="submission" date="2015-04" db="UniProtKB">
        <authorList>
            <consortium name="EnsemblPlants"/>
        </authorList>
    </citation>
    <scope>IDENTIFICATION</scope>
</reference>
<dbReference type="Gramene" id="OGLUM03G24860.1">
    <property type="protein sequence ID" value="OGLUM03G24860.1"/>
    <property type="gene ID" value="OGLUM03G24860"/>
</dbReference>
<dbReference type="AlphaFoldDB" id="A0A0D9Z9V6"/>
<dbReference type="HOGENOM" id="CLU_2625965_0_0_1"/>
<dbReference type="Proteomes" id="UP000026961">
    <property type="component" value="Chromosome 3"/>
</dbReference>